<dbReference type="GO" id="GO:0005886">
    <property type="term" value="C:plasma membrane"/>
    <property type="evidence" value="ECO:0007669"/>
    <property type="project" value="UniProtKB-SubCell"/>
</dbReference>
<evidence type="ECO:0000313" key="12">
    <source>
        <dbReference type="Proteomes" id="UP000468591"/>
    </source>
</evidence>
<evidence type="ECO:0000256" key="3">
    <source>
        <dbReference type="ARBA" id="ARBA00022475"/>
    </source>
</evidence>
<keyword evidence="12" id="KW-1185">Reference proteome</keyword>
<dbReference type="InterPro" id="IPR007387">
    <property type="entry name" value="TRAP_DctQ"/>
</dbReference>
<evidence type="ECO:0000256" key="4">
    <source>
        <dbReference type="ARBA" id="ARBA00022519"/>
    </source>
</evidence>
<evidence type="ECO:0000256" key="9">
    <source>
        <dbReference type="RuleBase" id="RU369079"/>
    </source>
</evidence>
<name>A0A6P0CAF9_9RHOB</name>
<keyword evidence="4 9" id="KW-0997">Cell inner membrane</keyword>
<reference evidence="11 12" key="1">
    <citation type="submission" date="2020-01" db="EMBL/GenBank/DDBJ databases">
        <title>Sulfitobacter sediminilitoris sp. nov., isolated from a tidal flat.</title>
        <authorList>
            <person name="Park S."/>
            <person name="Yoon J.-H."/>
        </authorList>
    </citation>
    <scope>NUCLEOTIDE SEQUENCE [LARGE SCALE GENOMIC DNA]</scope>
    <source>
        <strain evidence="11 12">JBTF-M27</strain>
    </source>
</reference>
<feature type="domain" description="Tripartite ATP-independent periplasmic transporters DctQ component" evidence="10">
    <location>
        <begin position="57"/>
        <end position="176"/>
    </location>
</feature>
<organism evidence="11 12">
    <name type="scientific">Sulfitobacter sediminilitoris</name>
    <dbReference type="NCBI Taxonomy" id="2698830"/>
    <lineage>
        <taxon>Bacteria</taxon>
        <taxon>Pseudomonadati</taxon>
        <taxon>Pseudomonadota</taxon>
        <taxon>Alphaproteobacteria</taxon>
        <taxon>Rhodobacterales</taxon>
        <taxon>Roseobacteraceae</taxon>
        <taxon>Sulfitobacter</taxon>
    </lineage>
</organism>
<dbReference type="EMBL" id="JAABNT010000007">
    <property type="protein sequence ID" value="NEK23209.1"/>
    <property type="molecule type" value="Genomic_DNA"/>
</dbReference>
<dbReference type="GO" id="GO:0022857">
    <property type="term" value="F:transmembrane transporter activity"/>
    <property type="evidence" value="ECO:0007669"/>
    <property type="project" value="UniProtKB-UniRule"/>
</dbReference>
<gene>
    <name evidence="11" type="ORF">GV827_12445</name>
</gene>
<evidence type="ECO:0000256" key="1">
    <source>
        <dbReference type="ARBA" id="ARBA00004429"/>
    </source>
</evidence>
<sequence>MTRYLKWLPRLAEILAGALLAAIFATFLLQIGSRYLPKVISGLGLSDTLPMLASVEPLGWTLELIGILWVWVIFFSCAFVVREHEHVKFDIIYLAVPTKIRRIFALVSAAAIVAGMLYALLPTWDYIDFMRVRRTATVTNPLSGNKIQLRTIFLIYAIFLVAVAARYGWQLWNVWRNGPPKTELEVALEAADAKDRP</sequence>
<dbReference type="Pfam" id="PF04290">
    <property type="entry name" value="DctQ"/>
    <property type="match status" value="1"/>
</dbReference>
<dbReference type="AlphaFoldDB" id="A0A6P0CAF9"/>
<proteinExistence type="inferred from homology"/>
<evidence type="ECO:0000256" key="7">
    <source>
        <dbReference type="ARBA" id="ARBA00023136"/>
    </source>
</evidence>
<dbReference type="InterPro" id="IPR055348">
    <property type="entry name" value="DctQ"/>
</dbReference>
<feature type="transmembrane region" description="Helical" evidence="9">
    <location>
        <begin position="147"/>
        <end position="169"/>
    </location>
</feature>
<evidence type="ECO:0000256" key="2">
    <source>
        <dbReference type="ARBA" id="ARBA00022448"/>
    </source>
</evidence>
<protein>
    <recommendedName>
        <fullName evidence="9">TRAP transporter small permease protein</fullName>
    </recommendedName>
</protein>
<dbReference type="PANTHER" id="PTHR35011">
    <property type="entry name" value="2,3-DIKETO-L-GULONATE TRAP TRANSPORTER SMALL PERMEASE PROTEIN YIAM"/>
    <property type="match status" value="1"/>
</dbReference>
<comment type="subunit">
    <text evidence="9">The complex comprises the extracytoplasmic solute receptor protein and the two transmembrane proteins.</text>
</comment>
<evidence type="ECO:0000313" key="11">
    <source>
        <dbReference type="EMBL" id="NEK23209.1"/>
    </source>
</evidence>
<evidence type="ECO:0000256" key="5">
    <source>
        <dbReference type="ARBA" id="ARBA00022692"/>
    </source>
</evidence>
<keyword evidence="3" id="KW-1003">Cell membrane</keyword>
<evidence type="ECO:0000256" key="8">
    <source>
        <dbReference type="ARBA" id="ARBA00038436"/>
    </source>
</evidence>
<keyword evidence="5 9" id="KW-0812">Transmembrane</keyword>
<comment type="caution">
    <text evidence="9">Lacks conserved residue(s) required for the propagation of feature annotation.</text>
</comment>
<keyword evidence="2 9" id="KW-0813">Transport</keyword>
<feature type="transmembrane region" description="Helical" evidence="9">
    <location>
        <begin position="58"/>
        <end position="81"/>
    </location>
</feature>
<dbReference type="PANTHER" id="PTHR35011:SF2">
    <property type="entry name" value="2,3-DIKETO-L-GULONATE TRAP TRANSPORTER SMALL PERMEASE PROTEIN YIAM"/>
    <property type="match status" value="1"/>
</dbReference>
<comment type="similarity">
    <text evidence="8 9">Belongs to the TRAP transporter small permease family.</text>
</comment>
<dbReference type="RefSeq" id="WP_164354137.1">
    <property type="nucleotide sequence ID" value="NZ_JAABNT010000007.1"/>
</dbReference>
<feature type="transmembrane region" description="Helical" evidence="9">
    <location>
        <begin position="102"/>
        <end position="121"/>
    </location>
</feature>
<keyword evidence="7 9" id="KW-0472">Membrane</keyword>
<dbReference type="Proteomes" id="UP000468591">
    <property type="component" value="Unassembled WGS sequence"/>
</dbReference>
<comment type="caution">
    <text evidence="11">The sequence shown here is derived from an EMBL/GenBank/DDBJ whole genome shotgun (WGS) entry which is preliminary data.</text>
</comment>
<dbReference type="GO" id="GO:0015740">
    <property type="term" value="P:C4-dicarboxylate transport"/>
    <property type="evidence" value="ECO:0007669"/>
    <property type="project" value="TreeGrafter"/>
</dbReference>
<evidence type="ECO:0000259" key="10">
    <source>
        <dbReference type="Pfam" id="PF04290"/>
    </source>
</evidence>
<comment type="function">
    <text evidence="9">Part of the tripartite ATP-independent periplasmic (TRAP) transport system.</text>
</comment>
<accession>A0A6P0CAF9</accession>
<comment type="subcellular location">
    <subcellularLocation>
        <location evidence="1 9">Cell inner membrane</location>
        <topology evidence="1 9">Multi-pass membrane protein</topology>
    </subcellularLocation>
</comment>
<keyword evidence="6 9" id="KW-1133">Transmembrane helix</keyword>
<evidence type="ECO:0000256" key="6">
    <source>
        <dbReference type="ARBA" id="ARBA00022989"/>
    </source>
</evidence>